<name>A0A1I3YQP2_9HYPH</name>
<gene>
    <name evidence="2" type="ORF">SAMN04488518_104138</name>
</gene>
<comment type="caution">
    <text evidence="2">The sequence shown here is derived from an EMBL/GenBank/DDBJ whole genome shotgun (WGS) entry which is preliminary data.</text>
</comment>
<feature type="transmembrane region" description="Helical" evidence="1">
    <location>
        <begin position="6"/>
        <end position="24"/>
    </location>
</feature>
<keyword evidence="1" id="KW-1133">Transmembrane helix</keyword>
<keyword evidence="3" id="KW-1185">Reference proteome</keyword>
<dbReference type="EMBL" id="FOSK01000004">
    <property type="protein sequence ID" value="SFK33536.1"/>
    <property type="molecule type" value="Genomic_DNA"/>
</dbReference>
<sequence>MQLFFTLAYLFIGFVQLFAIMDGIDYALDIGSVLSAILAFIVTYIPLLGSGLGIYGAINAWDWSTLQAFALFLWYVPVLLLFAIFSRS</sequence>
<keyword evidence="1" id="KW-0812">Transmembrane</keyword>
<dbReference type="Proteomes" id="UP000199598">
    <property type="component" value="Unassembled WGS sequence"/>
</dbReference>
<feature type="transmembrane region" description="Helical" evidence="1">
    <location>
        <begin position="64"/>
        <end position="85"/>
    </location>
</feature>
<evidence type="ECO:0000256" key="1">
    <source>
        <dbReference type="SAM" id="Phobius"/>
    </source>
</evidence>
<evidence type="ECO:0000313" key="2">
    <source>
        <dbReference type="EMBL" id="SFK33536.1"/>
    </source>
</evidence>
<proteinExistence type="predicted"/>
<organism evidence="2 3">
    <name type="scientific">Pseudovibrio ascidiaceicola</name>
    <dbReference type="NCBI Taxonomy" id="285279"/>
    <lineage>
        <taxon>Bacteria</taxon>
        <taxon>Pseudomonadati</taxon>
        <taxon>Pseudomonadota</taxon>
        <taxon>Alphaproteobacteria</taxon>
        <taxon>Hyphomicrobiales</taxon>
        <taxon>Stappiaceae</taxon>
        <taxon>Pseudovibrio</taxon>
    </lineage>
</organism>
<feature type="transmembrane region" description="Helical" evidence="1">
    <location>
        <begin position="36"/>
        <end position="58"/>
    </location>
</feature>
<protein>
    <submittedName>
        <fullName evidence="2">Uncharacterized protein</fullName>
    </submittedName>
</protein>
<accession>A0A1I3YQP2</accession>
<keyword evidence="1" id="KW-0472">Membrane</keyword>
<reference evidence="2 3" key="1">
    <citation type="submission" date="2016-10" db="EMBL/GenBank/DDBJ databases">
        <authorList>
            <person name="Varghese N."/>
            <person name="Submissions S."/>
        </authorList>
    </citation>
    <scope>NUCLEOTIDE SEQUENCE [LARGE SCALE GENOMIC DNA]</scope>
    <source>
        <strain evidence="2 3">DSM 16392</strain>
    </source>
</reference>
<dbReference type="RefSeq" id="WP_093518752.1">
    <property type="nucleotide sequence ID" value="NZ_FOSK01000004.1"/>
</dbReference>
<evidence type="ECO:0000313" key="3">
    <source>
        <dbReference type="Proteomes" id="UP000199598"/>
    </source>
</evidence>